<dbReference type="OrthoDB" id="542013at2759"/>
<reference evidence="5 6" key="1">
    <citation type="submission" date="2019-04" db="EMBL/GenBank/DDBJ databases">
        <title>Comparative genomics and transcriptomics to analyze fruiting body development in filamentous ascomycetes.</title>
        <authorList>
            <consortium name="DOE Joint Genome Institute"/>
            <person name="Lutkenhaus R."/>
            <person name="Traeger S."/>
            <person name="Breuer J."/>
            <person name="Kuo A."/>
            <person name="Lipzen A."/>
            <person name="Pangilinan J."/>
            <person name="Dilworth D."/>
            <person name="Sandor L."/>
            <person name="Poggeler S."/>
            <person name="Barry K."/>
            <person name="Grigoriev I.V."/>
            <person name="Nowrousian M."/>
        </authorList>
    </citation>
    <scope>NUCLEOTIDE SEQUENCE [LARGE SCALE GENOMIC DNA]</scope>
    <source>
        <strain evidence="5 6">CBS 389.68</strain>
    </source>
</reference>
<organism evidence="5 6">
    <name type="scientific">Ascodesmis nigricans</name>
    <dbReference type="NCBI Taxonomy" id="341454"/>
    <lineage>
        <taxon>Eukaryota</taxon>
        <taxon>Fungi</taxon>
        <taxon>Dikarya</taxon>
        <taxon>Ascomycota</taxon>
        <taxon>Pezizomycotina</taxon>
        <taxon>Pezizomycetes</taxon>
        <taxon>Pezizales</taxon>
        <taxon>Ascodesmidaceae</taxon>
        <taxon>Ascodesmis</taxon>
    </lineage>
</organism>
<feature type="region of interest" description="Disordered" evidence="4">
    <location>
        <begin position="296"/>
        <end position="353"/>
    </location>
</feature>
<dbReference type="PANTHER" id="PTHR24320:SF252">
    <property type="entry name" value="DEHYDROGENASE_REDUCTASE FAMILY PROTEIN, PUTATIVE (AFU_ORTHOLOGUE AFUA_3G08550)-RELATED"/>
    <property type="match status" value="1"/>
</dbReference>
<proteinExistence type="inferred from homology"/>
<name>A0A4S2MWF2_9PEZI</name>
<dbReference type="PANTHER" id="PTHR24320">
    <property type="entry name" value="RETINOL DEHYDROGENASE"/>
    <property type="match status" value="1"/>
</dbReference>
<keyword evidence="3" id="KW-0560">Oxidoreductase</keyword>
<dbReference type="Pfam" id="PF00106">
    <property type="entry name" value="adh_short"/>
    <property type="match status" value="1"/>
</dbReference>
<dbReference type="AlphaFoldDB" id="A0A4S2MWF2"/>
<protein>
    <submittedName>
        <fullName evidence="5">NAD(P)-binding protein</fullName>
    </submittedName>
</protein>
<dbReference type="InParanoid" id="A0A4S2MWF2"/>
<evidence type="ECO:0000313" key="6">
    <source>
        <dbReference type="Proteomes" id="UP000298138"/>
    </source>
</evidence>
<gene>
    <name evidence="5" type="ORF">EX30DRAFT_341209</name>
</gene>
<evidence type="ECO:0000256" key="1">
    <source>
        <dbReference type="ARBA" id="ARBA00006484"/>
    </source>
</evidence>
<evidence type="ECO:0000313" key="5">
    <source>
        <dbReference type="EMBL" id="TGZ80884.1"/>
    </source>
</evidence>
<evidence type="ECO:0000256" key="4">
    <source>
        <dbReference type="SAM" id="MobiDB-lite"/>
    </source>
</evidence>
<dbReference type="SUPFAM" id="SSF51735">
    <property type="entry name" value="NAD(P)-binding Rossmann-fold domains"/>
    <property type="match status" value="1"/>
</dbReference>
<dbReference type="InterPro" id="IPR002347">
    <property type="entry name" value="SDR_fam"/>
</dbReference>
<comment type="similarity">
    <text evidence="1">Belongs to the short-chain dehydrogenases/reductases (SDR) family.</text>
</comment>
<evidence type="ECO:0000256" key="2">
    <source>
        <dbReference type="ARBA" id="ARBA00022857"/>
    </source>
</evidence>
<accession>A0A4S2MWF2</accession>
<keyword evidence="2" id="KW-0521">NADP</keyword>
<dbReference type="EMBL" id="ML220122">
    <property type="protein sequence ID" value="TGZ80884.1"/>
    <property type="molecule type" value="Genomic_DNA"/>
</dbReference>
<dbReference type="Gene3D" id="3.40.50.720">
    <property type="entry name" value="NAD(P)-binding Rossmann-like Domain"/>
    <property type="match status" value="1"/>
</dbReference>
<keyword evidence="6" id="KW-1185">Reference proteome</keyword>
<dbReference type="GO" id="GO:0016491">
    <property type="term" value="F:oxidoreductase activity"/>
    <property type="evidence" value="ECO:0007669"/>
    <property type="project" value="UniProtKB-KW"/>
</dbReference>
<evidence type="ECO:0000256" key="3">
    <source>
        <dbReference type="ARBA" id="ARBA00023002"/>
    </source>
</evidence>
<dbReference type="InterPro" id="IPR036291">
    <property type="entry name" value="NAD(P)-bd_dom_sf"/>
</dbReference>
<sequence length="469" mass="51545">MLLSKASYFHSPLGFIHRQFRHQIPPFHTPISPPLSSRTILLTGFTSGIGFQAAVLLLKEGANLVLVARNPARAEYGLKKIRDKLVAEGDWEAVLGLGEEKVGSGKTKRVRTLCCDQLDLEDVVRFAREVEGLLRSGEIAGLDAAVLNAGIVPGEWRVTKDGWEESLQVNVLSTALLALILLPLLRTYSTVPTPSRLIFLNSDSSSWWSLRELSASNTLSAFNIENTKQLDRRYPRTKTLLLLFTFALLRRESNHETPTTSSLSLLSTPTAITPISSHLDPHLQVPHIDLDFLGDIPLPTPPSPSTTAVNSSAISTHDHDDDDHDLIHPKRKSSPTLPHVPPPPPTSYSTASTHLAPPRKHVAIITLTPGLCNTEIFDSIPESVKGPIEKIAWDAKEGGRVVAIAAADGVVEVDEWDGKFVAAGIVAKRPGKLCYGKKGVRNQEKVYHEVMDVLYKRFPEVVEPYKPRD</sequence>
<dbReference type="STRING" id="341454.A0A4S2MWF2"/>
<dbReference type="Proteomes" id="UP000298138">
    <property type="component" value="Unassembled WGS sequence"/>
</dbReference>